<dbReference type="SUPFAM" id="SSF52833">
    <property type="entry name" value="Thioredoxin-like"/>
    <property type="match status" value="1"/>
</dbReference>
<dbReference type="Pfam" id="PF01323">
    <property type="entry name" value="DSBA"/>
    <property type="match status" value="1"/>
</dbReference>
<dbReference type="EMBL" id="VSSQ01059711">
    <property type="protein sequence ID" value="MPN13227.1"/>
    <property type="molecule type" value="Genomic_DNA"/>
</dbReference>
<dbReference type="InterPro" id="IPR001853">
    <property type="entry name" value="DSBA-like_thioredoxin_dom"/>
</dbReference>
<dbReference type="PANTHER" id="PTHR13887:SF41">
    <property type="entry name" value="THIOREDOXIN SUPERFAMILY PROTEIN"/>
    <property type="match status" value="1"/>
</dbReference>
<dbReference type="Gene3D" id="3.40.30.10">
    <property type="entry name" value="Glutaredoxin"/>
    <property type="match status" value="1"/>
</dbReference>
<gene>
    <name evidence="2" type="ORF">SDC9_160548</name>
</gene>
<dbReference type="PANTHER" id="PTHR13887">
    <property type="entry name" value="GLUTATHIONE S-TRANSFERASE KAPPA"/>
    <property type="match status" value="1"/>
</dbReference>
<dbReference type="InterPro" id="IPR036249">
    <property type="entry name" value="Thioredoxin-like_sf"/>
</dbReference>
<sequence length="171" mass="19115">MSPGQVAGMLANVTQSAKEVGLEYNLDKSQIVNSFKAHRFIQFAKEKKLGTEMEERLFRAFFTEAKNIADIETLAQLGKEIGLDENELKTAFTDDKYAYQVNQDIQEARTLGISGVPFFVFDRKFAVSGAQPPQAFSETLGKSFTEWRKLNPETKLEVTRGQSCSIDGACE</sequence>
<organism evidence="2">
    <name type="scientific">bioreactor metagenome</name>
    <dbReference type="NCBI Taxonomy" id="1076179"/>
    <lineage>
        <taxon>unclassified sequences</taxon>
        <taxon>metagenomes</taxon>
        <taxon>ecological metagenomes</taxon>
    </lineage>
</organism>
<evidence type="ECO:0000313" key="2">
    <source>
        <dbReference type="EMBL" id="MPN13227.1"/>
    </source>
</evidence>
<accession>A0A645FFX3</accession>
<reference evidence="2" key="1">
    <citation type="submission" date="2019-08" db="EMBL/GenBank/DDBJ databases">
        <authorList>
            <person name="Kucharzyk K."/>
            <person name="Murdoch R.W."/>
            <person name="Higgins S."/>
            <person name="Loffler F."/>
        </authorList>
    </citation>
    <scope>NUCLEOTIDE SEQUENCE</scope>
</reference>
<name>A0A645FFX3_9ZZZZ</name>
<dbReference type="CDD" id="cd03024">
    <property type="entry name" value="DsbA_FrnE"/>
    <property type="match status" value="1"/>
</dbReference>
<feature type="domain" description="DSBA-like thioredoxin" evidence="1">
    <location>
        <begin position="2"/>
        <end position="140"/>
    </location>
</feature>
<dbReference type="AlphaFoldDB" id="A0A645FFX3"/>
<dbReference type="GO" id="GO:0016491">
    <property type="term" value="F:oxidoreductase activity"/>
    <property type="evidence" value="ECO:0007669"/>
    <property type="project" value="InterPro"/>
</dbReference>
<comment type="caution">
    <text evidence="2">The sequence shown here is derived from an EMBL/GenBank/DDBJ whole genome shotgun (WGS) entry which is preliminary data.</text>
</comment>
<proteinExistence type="predicted"/>
<evidence type="ECO:0000259" key="1">
    <source>
        <dbReference type="Pfam" id="PF01323"/>
    </source>
</evidence>
<protein>
    <recommendedName>
        <fullName evidence="1">DSBA-like thioredoxin domain-containing protein</fullName>
    </recommendedName>
</protein>